<gene>
    <name evidence="2" type="ORF">H6A60_07145</name>
</gene>
<dbReference type="InterPro" id="IPR024079">
    <property type="entry name" value="MetalloPept_cat_dom_sf"/>
</dbReference>
<reference evidence="2 3" key="1">
    <citation type="journal article" date="2021" name="Sci. Rep.">
        <title>The distribution of antibiotic resistance genes in chicken gut microbiota commensals.</title>
        <authorList>
            <person name="Juricova H."/>
            <person name="Matiasovicova J."/>
            <person name="Kubasova T."/>
            <person name="Cejkova D."/>
            <person name="Rychlik I."/>
        </authorList>
    </citation>
    <scope>NUCLEOTIDE SEQUENCE [LARGE SCALE GENOMIC DNA]</scope>
    <source>
        <strain evidence="2 3">An829</strain>
    </source>
</reference>
<protein>
    <submittedName>
        <fullName evidence="2">Uncharacterized protein</fullName>
    </submittedName>
</protein>
<organism evidence="2 3">
    <name type="scientific">Sutterella massiliensis</name>
    <dbReference type="NCBI Taxonomy" id="1816689"/>
    <lineage>
        <taxon>Bacteria</taxon>
        <taxon>Pseudomonadati</taxon>
        <taxon>Pseudomonadota</taxon>
        <taxon>Betaproteobacteria</taxon>
        <taxon>Burkholderiales</taxon>
        <taxon>Sutterellaceae</taxon>
        <taxon>Sutterella</taxon>
    </lineage>
</organism>
<dbReference type="Proteomes" id="UP000715095">
    <property type="component" value="Unassembled WGS sequence"/>
</dbReference>
<evidence type="ECO:0000313" key="3">
    <source>
        <dbReference type="Proteomes" id="UP000715095"/>
    </source>
</evidence>
<evidence type="ECO:0000313" key="2">
    <source>
        <dbReference type="EMBL" id="MBM6704256.1"/>
    </source>
</evidence>
<dbReference type="EMBL" id="JACJJC010000009">
    <property type="protein sequence ID" value="MBM6704256.1"/>
    <property type="molecule type" value="Genomic_DNA"/>
</dbReference>
<dbReference type="SUPFAM" id="SSF55486">
    <property type="entry name" value="Metalloproteases ('zincins'), catalytic domain"/>
    <property type="match status" value="1"/>
</dbReference>
<name>A0ABS2DSD3_9BURK</name>
<comment type="caution">
    <text evidence="2">The sequence shown here is derived from an EMBL/GenBank/DDBJ whole genome shotgun (WGS) entry which is preliminary data.</text>
</comment>
<feature type="region of interest" description="Disordered" evidence="1">
    <location>
        <begin position="313"/>
        <end position="332"/>
    </location>
</feature>
<keyword evidence="3" id="KW-1185">Reference proteome</keyword>
<dbReference type="RefSeq" id="WP_205102783.1">
    <property type="nucleotide sequence ID" value="NZ_JACJJC010000009.1"/>
</dbReference>
<sequence>MNAENAPEAVSLGSSEWISLKRNHGESFTMNAVEAAGLTKRLFEAKRELQTAGAVTRIAITGTILELRKKLGAWKRVQAVLDRLAANPFDESKNLKPAEYVEQVKAWLPDSLICFKKAEAGNAKGIAHALAEVLGRYPELANSSEMKLLGTGAELLAERKKQFDEIERRVDEMMKTADVSRYQRFAAAKFDGTIHDAIQYRRWRCYGNYNLTMELAKNYGVQNDKRIKAYVKDSSEVTPEFLTILREVYVRAYAKSQYFNELKYTNPKILKPEVSIPKFRGMDKSERAYAYCAYGYGVIMTSHFRKNLTNSVKRDESESFHPQGTLGPDSQSDAARSVIAHELGHSMDAMLNLQYNAEILDLWKTHKKTMRDDLSRYAGTNVKEMIAEAFSEYMLSKAPRPLAQKIGQIIDNECARRFGE</sequence>
<dbReference type="Gene3D" id="3.40.390.10">
    <property type="entry name" value="Collagenase (Catalytic Domain)"/>
    <property type="match status" value="1"/>
</dbReference>
<accession>A0ABS2DSD3</accession>
<evidence type="ECO:0000256" key="1">
    <source>
        <dbReference type="SAM" id="MobiDB-lite"/>
    </source>
</evidence>
<proteinExistence type="predicted"/>